<dbReference type="Gene3D" id="3.30.70.580">
    <property type="entry name" value="Pseudouridine synthase I, catalytic domain, N-terminal subdomain"/>
    <property type="match status" value="1"/>
</dbReference>
<dbReference type="SUPFAM" id="SSF55120">
    <property type="entry name" value="Pseudouridine synthase"/>
    <property type="match status" value="1"/>
</dbReference>
<organism evidence="4">
    <name type="scientific">marine metagenome</name>
    <dbReference type="NCBI Taxonomy" id="408172"/>
    <lineage>
        <taxon>unclassified sequences</taxon>
        <taxon>metagenomes</taxon>
        <taxon>ecological metagenomes</taxon>
    </lineage>
</organism>
<feature type="non-terminal residue" evidence="4">
    <location>
        <position position="1"/>
    </location>
</feature>
<reference evidence="4" key="1">
    <citation type="submission" date="2018-05" db="EMBL/GenBank/DDBJ databases">
        <authorList>
            <person name="Lanie J.A."/>
            <person name="Ng W.-L."/>
            <person name="Kazmierczak K.M."/>
            <person name="Andrzejewski T.M."/>
            <person name="Davidsen T.M."/>
            <person name="Wayne K.J."/>
            <person name="Tettelin H."/>
            <person name="Glass J.I."/>
            <person name="Rusch D."/>
            <person name="Podicherti R."/>
            <person name="Tsui H.-C.T."/>
            <person name="Winkler M.E."/>
        </authorList>
    </citation>
    <scope>NUCLEOTIDE SEQUENCE</scope>
</reference>
<evidence type="ECO:0000313" key="4">
    <source>
        <dbReference type="EMBL" id="SUZ64335.1"/>
    </source>
</evidence>
<keyword evidence="2" id="KW-0413">Isomerase</keyword>
<dbReference type="PANTHER" id="PTHR47683">
    <property type="entry name" value="PSEUDOURIDINE SYNTHASE FAMILY PROTEIN-RELATED"/>
    <property type="match status" value="1"/>
</dbReference>
<dbReference type="InterPro" id="IPR020094">
    <property type="entry name" value="TruA/RsuA/RluB/E/F_N"/>
</dbReference>
<dbReference type="Pfam" id="PF00849">
    <property type="entry name" value="PseudoU_synth_2"/>
    <property type="match status" value="1"/>
</dbReference>
<dbReference type="InterPro" id="IPR050343">
    <property type="entry name" value="RsuA_PseudoU_synthase"/>
</dbReference>
<dbReference type="PROSITE" id="PS01149">
    <property type="entry name" value="PSI_RSU"/>
    <property type="match status" value="1"/>
</dbReference>
<dbReference type="AlphaFoldDB" id="A0A381PBH5"/>
<comment type="similarity">
    <text evidence="1">Belongs to the pseudouridine synthase RsuA family.</text>
</comment>
<protein>
    <recommendedName>
        <fullName evidence="3">Pseudouridine synthase RsuA/RluA-like domain-containing protein</fullName>
    </recommendedName>
</protein>
<evidence type="ECO:0000256" key="2">
    <source>
        <dbReference type="ARBA" id="ARBA00023235"/>
    </source>
</evidence>
<dbReference type="Gene3D" id="3.30.70.1560">
    <property type="entry name" value="Alpha-L RNA-binding motif"/>
    <property type="match status" value="1"/>
</dbReference>
<dbReference type="InterPro" id="IPR020103">
    <property type="entry name" value="PsdUridine_synth_cat_dom_sf"/>
</dbReference>
<dbReference type="FunFam" id="3.30.70.1560:FF:000001">
    <property type="entry name" value="Pseudouridine synthase"/>
    <property type="match status" value="1"/>
</dbReference>
<dbReference type="InterPro" id="IPR000748">
    <property type="entry name" value="PsdUridine_synth_RsuA/RluB/E/F"/>
</dbReference>
<gene>
    <name evidence="4" type="ORF">METZ01_LOCUS17189</name>
</gene>
<name>A0A381PBH5_9ZZZZ</name>
<evidence type="ECO:0000256" key="1">
    <source>
        <dbReference type="ARBA" id="ARBA00008348"/>
    </source>
</evidence>
<dbReference type="InterPro" id="IPR006145">
    <property type="entry name" value="PsdUridine_synth_RsuA/RluA"/>
</dbReference>
<evidence type="ECO:0000259" key="3">
    <source>
        <dbReference type="Pfam" id="PF00849"/>
    </source>
</evidence>
<dbReference type="EMBL" id="UINC01000931">
    <property type="protein sequence ID" value="SUZ64335.1"/>
    <property type="molecule type" value="Genomic_DNA"/>
</dbReference>
<dbReference type="InterPro" id="IPR042092">
    <property type="entry name" value="PsdUridine_s_RsuA/RluB/E/F_cat"/>
</dbReference>
<dbReference type="PANTHER" id="PTHR47683:SF2">
    <property type="entry name" value="RNA-BINDING S4 DOMAIN-CONTAINING PROTEIN"/>
    <property type="match status" value="1"/>
</dbReference>
<sequence length="152" mass="16959">VGRLDYDSEGLVILTNDGTLAARLTHPRYGVERVYEVRVRGVPSQAAINSLRRGVLIAGRRTASSSVKFLRRLKAKSGENALLRVAIREGRNRQVRKMCEAIGHPVIRLRRTQIGPLRDSSLKVGEHRLLTNSEVAALVRASEVSHTQDKMR</sequence>
<accession>A0A381PBH5</accession>
<proteinExistence type="inferred from homology"/>
<dbReference type="GO" id="GO:0009982">
    <property type="term" value="F:pseudouridine synthase activity"/>
    <property type="evidence" value="ECO:0007669"/>
    <property type="project" value="InterPro"/>
</dbReference>
<dbReference type="InterPro" id="IPR018496">
    <property type="entry name" value="PsdUridine_synth_RsuA/RluB_CS"/>
</dbReference>
<feature type="domain" description="Pseudouridine synthase RsuA/RluA-like" evidence="3">
    <location>
        <begin position="1"/>
        <end position="101"/>
    </location>
</feature>
<dbReference type="GO" id="GO:0005829">
    <property type="term" value="C:cytosol"/>
    <property type="evidence" value="ECO:0007669"/>
    <property type="project" value="UniProtKB-ARBA"/>
</dbReference>
<dbReference type="NCBIfam" id="TIGR00093">
    <property type="entry name" value="pseudouridine synthase"/>
    <property type="match status" value="1"/>
</dbReference>
<dbReference type="CDD" id="cd02870">
    <property type="entry name" value="PseudoU_synth_RsuA_like"/>
    <property type="match status" value="1"/>
</dbReference>
<dbReference type="GO" id="GO:0001522">
    <property type="term" value="P:pseudouridine synthesis"/>
    <property type="evidence" value="ECO:0007669"/>
    <property type="project" value="InterPro"/>
</dbReference>
<dbReference type="GO" id="GO:0006364">
    <property type="term" value="P:rRNA processing"/>
    <property type="evidence" value="ECO:0007669"/>
    <property type="project" value="UniProtKB-ARBA"/>
</dbReference>
<dbReference type="GO" id="GO:0003723">
    <property type="term" value="F:RNA binding"/>
    <property type="evidence" value="ECO:0007669"/>
    <property type="project" value="InterPro"/>
</dbReference>